<name>A0ABQ9H403_9NEOP</name>
<evidence type="ECO:0000313" key="2">
    <source>
        <dbReference type="EMBL" id="KAJ8879030.1"/>
    </source>
</evidence>
<comment type="caution">
    <text evidence="2">The sequence shown here is derived from an EMBL/GenBank/DDBJ whole genome shotgun (WGS) entry which is preliminary data.</text>
</comment>
<proteinExistence type="predicted"/>
<gene>
    <name evidence="2" type="ORF">PR048_019636</name>
</gene>
<evidence type="ECO:0000313" key="3">
    <source>
        <dbReference type="Proteomes" id="UP001159363"/>
    </source>
</evidence>
<sequence length="569" mass="63253">MQRSRAAFFKARRTLLVNIHGLRGSGNISSATSSPDFTLALTQAHILPFHHDPCSITFLRSSGCRSLHLGPRWPHTLTRHDHAMSEGRFLKHSQLTQLFSHWLPLLRSPARPQTSAGMKFSYVGFSCGDRGGNCRGVGTFFTNLFRSLSVFIPPILTSFSYTGFCSRPYRRVYKEQVRQKYRVHERQGCLRDAYHTPGLFYARGRGGVVVRLLASHQGESESIPGGVAPRILARGNRAGRRRWSAGFSRESPVLPRPLHSGTAPYPSCFTLDGSEDPAAAQISPLHALYHLHPSSPHPLFGLASRAYATLPPANGKAPAASPRGHQDSTATTRVQSAFARVERGGRCRCPEGFLPFQHNVVALVPPVGRKTARWLLTCPRLHPSNAPDINFIWRFSLSLASPSEIHTGLNIGEQGFSESHLRKLSPQLGLYGTTFHPSLPTLLGACHSVRPIKYMLAEAGLERGGEMYDDATKTLRGPRELRKRDAQNTISVKLHTLNEEVQVNSRWRGTPHFNVSSTAGLSKTKPMTRKIRIGEINGQGLRPNTLSGVIWNKLWKSDRKEEEWLGREM</sequence>
<dbReference type="EMBL" id="JARBHB010000007">
    <property type="protein sequence ID" value="KAJ8879030.1"/>
    <property type="molecule type" value="Genomic_DNA"/>
</dbReference>
<accession>A0ABQ9H403</accession>
<protein>
    <submittedName>
        <fullName evidence="2">Uncharacterized protein</fullName>
    </submittedName>
</protein>
<keyword evidence="3" id="KW-1185">Reference proteome</keyword>
<dbReference type="Proteomes" id="UP001159363">
    <property type="component" value="Chromosome 6"/>
</dbReference>
<reference evidence="2 3" key="1">
    <citation type="submission" date="2023-02" db="EMBL/GenBank/DDBJ databases">
        <title>LHISI_Scaffold_Assembly.</title>
        <authorList>
            <person name="Stuart O.P."/>
            <person name="Cleave R."/>
            <person name="Magrath M.J.L."/>
            <person name="Mikheyev A.S."/>
        </authorList>
    </citation>
    <scope>NUCLEOTIDE SEQUENCE [LARGE SCALE GENOMIC DNA]</scope>
    <source>
        <strain evidence="2">Daus_M_001</strain>
        <tissue evidence="2">Leg muscle</tissue>
    </source>
</reference>
<evidence type="ECO:0000256" key="1">
    <source>
        <dbReference type="SAM" id="MobiDB-lite"/>
    </source>
</evidence>
<feature type="region of interest" description="Disordered" evidence="1">
    <location>
        <begin position="313"/>
        <end position="332"/>
    </location>
</feature>
<organism evidence="2 3">
    <name type="scientific">Dryococelus australis</name>
    <dbReference type="NCBI Taxonomy" id="614101"/>
    <lineage>
        <taxon>Eukaryota</taxon>
        <taxon>Metazoa</taxon>
        <taxon>Ecdysozoa</taxon>
        <taxon>Arthropoda</taxon>
        <taxon>Hexapoda</taxon>
        <taxon>Insecta</taxon>
        <taxon>Pterygota</taxon>
        <taxon>Neoptera</taxon>
        <taxon>Polyneoptera</taxon>
        <taxon>Phasmatodea</taxon>
        <taxon>Verophasmatodea</taxon>
        <taxon>Anareolatae</taxon>
        <taxon>Phasmatidae</taxon>
        <taxon>Eurycanthinae</taxon>
        <taxon>Dryococelus</taxon>
    </lineage>
</organism>